<dbReference type="AlphaFoldDB" id="A0A381IAB1"/>
<accession>A0A381IAB1</accession>
<gene>
    <name evidence="1" type="ORF">NCTC13307_02142</name>
</gene>
<sequence length="79" mass="9109">MYSGICIFPINPEIKTVFTNGIINITNINNSIFLGYNNFIEFSNDILKSSNNPIFSYFIDLFKQIITEVNSKMHKKLVL</sequence>
<organism evidence="1">
    <name type="scientific">Clostridioides difficile</name>
    <name type="common">Peptoclostridium difficile</name>
    <dbReference type="NCBI Taxonomy" id="1496"/>
    <lineage>
        <taxon>Bacteria</taxon>
        <taxon>Bacillati</taxon>
        <taxon>Bacillota</taxon>
        <taxon>Clostridia</taxon>
        <taxon>Peptostreptococcales</taxon>
        <taxon>Peptostreptococcaceae</taxon>
        <taxon>Clostridioides</taxon>
    </lineage>
</organism>
<dbReference type="EMBL" id="UFWD01000001">
    <property type="protein sequence ID" value="SUY24178.1"/>
    <property type="molecule type" value="Genomic_DNA"/>
</dbReference>
<name>A0A381IAB1_CLODI</name>
<evidence type="ECO:0000313" key="1">
    <source>
        <dbReference type="EMBL" id="SUY24178.1"/>
    </source>
</evidence>
<proteinExistence type="predicted"/>
<protein>
    <submittedName>
        <fullName evidence="1">Uncharacterized protein</fullName>
    </submittedName>
</protein>
<reference evidence="1" key="1">
    <citation type="submission" date="2018-06" db="EMBL/GenBank/DDBJ databases">
        <authorList>
            <consortium name="Pathogen Informatics"/>
            <person name="Doyle S."/>
        </authorList>
    </citation>
    <scope>NUCLEOTIDE SEQUENCE</scope>
    <source>
        <strain evidence="1">NCTC13307</strain>
    </source>
</reference>